<name>A0ABY6LXJ6_9FLAO</name>
<keyword evidence="1" id="KW-0472">Membrane</keyword>
<sequence>MKALSDKNNLTFGFYISLFGTVLILLWVGLFKFTNIEANAIQNLVENHPLTFWMYDVFSVQTVSNLVGIFEIVVALLLIWGLKDIRVARIAAIGLLIIFGTTLSYLFTTPGINRTVSGEPFITNFFITDFFILKDIMYLGFAVTLLQLANKK</sequence>
<dbReference type="Pfam" id="PF04224">
    <property type="entry name" value="DUF417"/>
    <property type="match status" value="1"/>
</dbReference>
<dbReference type="RefSeq" id="WP_264433235.1">
    <property type="nucleotide sequence ID" value="NZ_CP081495.1"/>
</dbReference>
<dbReference type="PIRSF" id="PIRSF028065">
    <property type="entry name" value="UCP028065"/>
    <property type="match status" value="1"/>
</dbReference>
<organism evidence="2 3">
    <name type="scientific">Flavobacterium agricola</name>
    <dbReference type="NCBI Taxonomy" id="2870839"/>
    <lineage>
        <taxon>Bacteria</taxon>
        <taxon>Pseudomonadati</taxon>
        <taxon>Bacteroidota</taxon>
        <taxon>Flavobacteriia</taxon>
        <taxon>Flavobacteriales</taxon>
        <taxon>Flavobacteriaceae</taxon>
        <taxon>Flavobacterium</taxon>
    </lineage>
</organism>
<dbReference type="InterPro" id="IPR007339">
    <property type="entry name" value="RclC-like"/>
</dbReference>
<feature type="transmembrane region" description="Helical" evidence="1">
    <location>
        <begin position="127"/>
        <end position="149"/>
    </location>
</feature>
<proteinExistence type="predicted"/>
<gene>
    <name evidence="2" type="ORF">K5I29_10695</name>
</gene>
<evidence type="ECO:0000313" key="3">
    <source>
        <dbReference type="Proteomes" id="UP001163328"/>
    </source>
</evidence>
<evidence type="ECO:0000256" key="1">
    <source>
        <dbReference type="SAM" id="Phobius"/>
    </source>
</evidence>
<keyword evidence="1" id="KW-1133">Transmembrane helix</keyword>
<protein>
    <submittedName>
        <fullName evidence="2">YkgB family protein</fullName>
    </submittedName>
</protein>
<reference evidence="2" key="1">
    <citation type="submission" date="2021-08" db="EMBL/GenBank/DDBJ databases">
        <title>Flavobacterium sp. strain CC-SYL302.</title>
        <authorList>
            <person name="Lin S.-Y."/>
            <person name="Lee T.-H."/>
            <person name="Young C.-C."/>
        </authorList>
    </citation>
    <scope>NUCLEOTIDE SEQUENCE</scope>
    <source>
        <strain evidence="2">CC-SYL302</strain>
    </source>
</reference>
<keyword evidence="1" id="KW-0812">Transmembrane</keyword>
<accession>A0ABY6LXJ6</accession>
<dbReference type="InterPro" id="IPR016865">
    <property type="entry name" value="RclC"/>
</dbReference>
<dbReference type="PANTHER" id="PTHR40106">
    <property type="entry name" value="INNER MEMBRANE PROTEIN RCLC"/>
    <property type="match status" value="1"/>
</dbReference>
<evidence type="ECO:0000313" key="2">
    <source>
        <dbReference type="EMBL" id="UYW00959.1"/>
    </source>
</evidence>
<dbReference type="EMBL" id="CP081495">
    <property type="protein sequence ID" value="UYW00959.1"/>
    <property type="molecule type" value="Genomic_DNA"/>
</dbReference>
<feature type="transmembrane region" description="Helical" evidence="1">
    <location>
        <begin position="12"/>
        <end position="33"/>
    </location>
</feature>
<keyword evidence="3" id="KW-1185">Reference proteome</keyword>
<dbReference type="PANTHER" id="PTHR40106:SF1">
    <property type="entry name" value="INNER MEMBRANE PROTEIN RCLC"/>
    <property type="match status" value="1"/>
</dbReference>
<feature type="transmembrane region" description="Helical" evidence="1">
    <location>
        <begin position="53"/>
        <end position="80"/>
    </location>
</feature>
<feature type="transmembrane region" description="Helical" evidence="1">
    <location>
        <begin position="87"/>
        <end position="107"/>
    </location>
</feature>
<dbReference type="Proteomes" id="UP001163328">
    <property type="component" value="Chromosome"/>
</dbReference>